<reference evidence="1 2" key="1">
    <citation type="submission" date="2016-11" db="EMBL/GenBank/DDBJ databases">
        <authorList>
            <person name="Jaros S."/>
            <person name="Januszkiewicz K."/>
            <person name="Wedrychowicz H."/>
        </authorList>
    </citation>
    <scope>NUCLEOTIDE SEQUENCE [LARGE SCALE GENOMIC DNA]</scope>
    <source>
        <strain evidence="1 2">DSM 16917</strain>
    </source>
</reference>
<sequence>MPKKTTIRLLSGLELELLLLNEGDDYPLLAIYHDGLSSQWALDAKMNITSSASALPLSGKPCTEFQIQSIRPRSLNGQSWALHSGSGRVLQAFFDEIGVTQQECEVEDNRPAERPIMEVKLVEGPTLALSLCGEDNATPSLVIRHGDMISEWGLDCGIDTSHVYAIEGGVSHGRLQIYGKNGQDYQQWFVKTEEVDRIAMFLKQQRFPLPNWTPLDPTLLEQQ</sequence>
<dbReference type="EMBL" id="FQXG01000003">
    <property type="protein sequence ID" value="SHH63575.1"/>
    <property type="molecule type" value="Genomic_DNA"/>
</dbReference>
<keyword evidence="2" id="KW-1185">Reference proteome</keyword>
<evidence type="ECO:0000313" key="1">
    <source>
        <dbReference type="EMBL" id="SHH63575.1"/>
    </source>
</evidence>
<proteinExistence type="predicted"/>
<dbReference type="AlphaFoldDB" id="A0A1M5UKQ0"/>
<dbReference type="Proteomes" id="UP000184268">
    <property type="component" value="Unassembled WGS sequence"/>
</dbReference>
<gene>
    <name evidence="1" type="ORF">SAMN02745129_2616</name>
</gene>
<dbReference type="RefSeq" id="WP_143165669.1">
    <property type="nucleotide sequence ID" value="NZ_FQXG01000003.1"/>
</dbReference>
<evidence type="ECO:0000313" key="2">
    <source>
        <dbReference type="Proteomes" id="UP000184268"/>
    </source>
</evidence>
<dbReference type="STRING" id="299255.SAMN02745129_2616"/>
<protein>
    <submittedName>
        <fullName evidence="1">Uncharacterized protein</fullName>
    </submittedName>
</protein>
<organism evidence="1 2">
    <name type="scientific">Ferrimonas marina</name>
    <dbReference type="NCBI Taxonomy" id="299255"/>
    <lineage>
        <taxon>Bacteria</taxon>
        <taxon>Pseudomonadati</taxon>
        <taxon>Pseudomonadota</taxon>
        <taxon>Gammaproteobacteria</taxon>
        <taxon>Alteromonadales</taxon>
        <taxon>Ferrimonadaceae</taxon>
        <taxon>Ferrimonas</taxon>
    </lineage>
</organism>
<name>A0A1M5UKQ0_9GAMM</name>
<accession>A0A1M5UKQ0</accession>